<gene>
    <name evidence="3" type="ORF">QE109_06835</name>
</gene>
<dbReference type="InterPro" id="IPR000160">
    <property type="entry name" value="GGDEF_dom"/>
</dbReference>
<dbReference type="Pfam" id="PF00563">
    <property type="entry name" value="EAL"/>
    <property type="match status" value="1"/>
</dbReference>
<dbReference type="InterPro" id="IPR001633">
    <property type="entry name" value="EAL_dom"/>
</dbReference>
<dbReference type="SUPFAM" id="SSF141868">
    <property type="entry name" value="EAL domain-like"/>
    <property type="match status" value="1"/>
</dbReference>
<keyword evidence="3" id="KW-0378">Hydrolase</keyword>
<name>A0ABT6NBQ8_9FIRM</name>
<keyword evidence="4" id="KW-1185">Reference proteome</keyword>
<evidence type="ECO:0000313" key="4">
    <source>
        <dbReference type="Proteomes" id="UP001158045"/>
    </source>
</evidence>
<dbReference type="RefSeq" id="WP_281093680.1">
    <property type="nucleotide sequence ID" value="NZ_JARYZI010000003.1"/>
</dbReference>
<comment type="caution">
    <text evidence="3">The sequence shown here is derived from an EMBL/GenBank/DDBJ whole genome shotgun (WGS) entry which is preliminary data.</text>
</comment>
<feature type="domain" description="EAL" evidence="1">
    <location>
        <begin position="186"/>
        <end position="440"/>
    </location>
</feature>
<dbReference type="SUPFAM" id="SSF55073">
    <property type="entry name" value="Nucleotide cyclase"/>
    <property type="match status" value="1"/>
</dbReference>
<dbReference type="InterPro" id="IPR043128">
    <property type="entry name" value="Rev_trsase/Diguanyl_cyclase"/>
</dbReference>
<dbReference type="Gene3D" id="3.20.20.450">
    <property type="entry name" value="EAL domain"/>
    <property type="match status" value="1"/>
</dbReference>
<reference evidence="3 4" key="1">
    <citation type="submission" date="2023-04" db="EMBL/GenBank/DDBJ databases">
        <title>Fusibacter bizertensis strain WBS, isolated from littoral bottom sediments of the Arctic seas - biochemical and genomic analysis.</title>
        <authorList>
            <person name="Brioukhanov A.L."/>
        </authorList>
    </citation>
    <scope>NUCLEOTIDE SEQUENCE [LARGE SCALE GENOMIC DNA]</scope>
    <source>
        <strain evidence="3 4">WBS</strain>
    </source>
</reference>
<dbReference type="CDD" id="cd01948">
    <property type="entry name" value="EAL"/>
    <property type="match status" value="1"/>
</dbReference>
<dbReference type="EC" id="2.7.7.65" evidence="3"/>
<accession>A0ABT6NBQ8</accession>
<keyword evidence="3" id="KW-0808">Transferase</keyword>
<dbReference type="NCBIfam" id="TIGR00254">
    <property type="entry name" value="GGDEF"/>
    <property type="match status" value="1"/>
</dbReference>
<dbReference type="SMART" id="SM00052">
    <property type="entry name" value="EAL"/>
    <property type="match status" value="1"/>
</dbReference>
<dbReference type="PROSITE" id="PS50883">
    <property type="entry name" value="EAL"/>
    <property type="match status" value="1"/>
</dbReference>
<dbReference type="PANTHER" id="PTHR33121:SF70">
    <property type="entry name" value="SIGNALING PROTEIN YKOW"/>
    <property type="match status" value="1"/>
</dbReference>
<evidence type="ECO:0000259" key="1">
    <source>
        <dbReference type="PROSITE" id="PS50883"/>
    </source>
</evidence>
<feature type="domain" description="GGDEF" evidence="2">
    <location>
        <begin position="48"/>
        <end position="181"/>
    </location>
</feature>
<dbReference type="GO" id="GO:0052621">
    <property type="term" value="F:diguanylate cyclase activity"/>
    <property type="evidence" value="ECO:0007669"/>
    <property type="project" value="UniProtKB-EC"/>
</dbReference>
<dbReference type="SMART" id="SM00267">
    <property type="entry name" value="GGDEF"/>
    <property type="match status" value="1"/>
</dbReference>
<evidence type="ECO:0000313" key="3">
    <source>
        <dbReference type="EMBL" id="MDH8677855.1"/>
    </source>
</evidence>
<dbReference type="CDD" id="cd01949">
    <property type="entry name" value="GGDEF"/>
    <property type="match status" value="1"/>
</dbReference>
<dbReference type="Gene3D" id="3.30.70.270">
    <property type="match status" value="1"/>
</dbReference>
<dbReference type="EC" id="3.1.4.52" evidence="3"/>
<dbReference type="EMBL" id="JARYZI010000003">
    <property type="protein sequence ID" value="MDH8677855.1"/>
    <property type="molecule type" value="Genomic_DNA"/>
</dbReference>
<keyword evidence="3" id="KW-0548">Nucleotidyltransferase</keyword>
<protein>
    <submittedName>
        <fullName evidence="3">Bifunctional diguanylate cyclase/phosphodiesterase</fullName>
        <ecNumber evidence="3">2.7.7.65</ecNumber>
        <ecNumber evidence="3">3.1.4.52</ecNumber>
    </submittedName>
</protein>
<proteinExistence type="predicted"/>
<dbReference type="InterPro" id="IPR029787">
    <property type="entry name" value="Nucleotide_cyclase"/>
</dbReference>
<dbReference type="Proteomes" id="UP001158045">
    <property type="component" value="Unassembled WGS sequence"/>
</dbReference>
<dbReference type="InterPro" id="IPR035919">
    <property type="entry name" value="EAL_sf"/>
</dbReference>
<dbReference type="Pfam" id="PF00990">
    <property type="entry name" value="GGDEF"/>
    <property type="match status" value="1"/>
</dbReference>
<dbReference type="InterPro" id="IPR050706">
    <property type="entry name" value="Cyclic-di-GMP_PDE-like"/>
</dbReference>
<dbReference type="PANTHER" id="PTHR33121">
    <property type="entry name" value="CYCLIC DI-GMP PHOSPHODIESTERASE PDEF"/>
    <property type="match status" value="1"/>
</dbReference>
<sequence>MKTKKYIKKANINRNKFTYPVVQLDDLTDFLKRKSFLRLLSEHLFLKQEGAICLLDIDDFKNINDVYGHRFGDLVIETIAERIDGKSACDKFIARLNGDEFVIAFIDNSHQNNTRTEIQELIKKISLPMSIEGKTVFISISAGVSLFPLNSVDAEELIMYSEMAMYEAKKLGKNQVVYFNSTMNEHLKLHTEIDEILKVQDKENIFTMVYQPIVNAVTKKIVSFEALIRMKDRKYSPMEFIGIAETTGEIQALGRWITEEVIKQISLWNMQGISAVPIAINFSCKQMLDHGYLSFFENTLDKYGVLPTQVVIEITESVFMDIRYNGVNFINEFKKMGVIVALDDFGTGYSSLIYLTNINFDKVKLDRSFIQKLIDDKSVKVLSGIIHMLHSIDVSVVAEGVEDEIQSRTLLSCGCDELQGYYFGRPLGPNHVLSFVEPSSK</sequence>
<organism evidence="3 4">
    <name type="scientific">Fusibacter bizertensis</name>
    <dbReference type="NCBI Taxonomy" id="1488331"/>
    <lineage>
        <taxon>Bacteria</taxon>
        <taxon>Bacillati</taxon>
        <taxon>Bacillota</taxon>
        <taxon>Clostridia</taxon>
        <taxon>Eubacteriales</taxon>
        <taxon>Eubacteriales Family XII. Incertae Sedis</taxon>
        <taxon>Fusibacter</taxon>
    </lineage>
</organism>
<dbReference type="PROSITE" id="PS50887">
    <property type="entry name" value="GGDEF"/>
    <property type="match status" value="1"/>
</dbReference>
<dbReference type="GO" id="GO:0071111">
    <property type="term" value="F:cyclic-guanylate-specific phosphodiesterase activity"/>
    <property type="evidence" value="ECO:0007669"/>
    <property type="project" value="UniProtKB-EC"/>
</dbReference>
<evidence type="ECO:0000259" key="2">
    <source>
        <dbReference type="PROSITE" id="PS50887"/>
    </source>
</evidence>